<gene>
    <name evidence="1" type="ORF">G7Y89_g14650</name>
</gene>
<keyword evidence="2" id="KW-1185">Reference proteome</keyword>
<reference evidence="1 2" key="1">
    <citation type="submission" date="2020-03" db="EMBL/GenBank/DDBJ databases">
        <title>Draft Genome Sequence of Cudoniella acicularis.</title>
        <authorList>
            <person name="Buettner E."/>
            <person name="Kellner H."/>
        </authorList>
    </citation>
    <scope>NUCLEOTIDE SEQUENCE [LARGE SCALE GENOMIC DNA]</scope>
    <source>
        <strain evidence="1 2">DSM 108380</strain>
    </source>
</reference>
<organism evidence="1 2">
    <name type="scientific">Cudoniella acicularis</name>
    <dbReference type="NCBI Taxonomy" id="354080"/>
    <lineage>
        <taxon>Eukaryota</taxon>
        <taxon>Fungi</taxon>
        <taxon>Dikarya</taxon>
        <taxon>Ascomycota</taxon>
        <taxon>Pezizomycotina</taxon>
        <taxon>Leotiomycetes</taxon>
        <taxon>Helotiales</taxon>
        <taxon>Tricladiaceae</taxon>
        <taxon>Cudoniella</taxon>
    </lineage>
</organism>
<dbReference type="GO" id="GO:0005739">
    <property type="term" value="C:mitochondrion"/>
    <property type="evidence" value="ECO:0007669"/>
    <property type="project" value="TreeGrafter"/>
</dbReference>
<dbReference type="InterPro" id="IPR011009">
    <property type="entry name" value="Kinase-like_dom_sf"/>
</dbReference>
<dbReference type="InterPro" id="IPR051035">
    <property type="entry name" value="Mito_inheritance_9"/>
</dbReference>
<dbReference type="EMBL" id="JAAMPI010001995">
    <property type="protein sequence ID" value="KAF4620166.1"/>
    <property type="molecule type" value="Genomic_DNA"/>
</dbReference>
<comment type="caution">
    <text evidence="1">The sequence shown here is derived from an EMBL/GenBank/DDBJ whole genome shotgun (WGS) entry which is preliminary data.</text>
</comment>
<dbReference type="Proteomes" id="UP000566819">
    <property type="component" value="Unassembled WGS sequence"/>
</dbReference>
<protein>
    <recommendedName>
        <fullName evidence="3">Aminoglycoside phosphotransferase domain-containing protein</fullName>
    </recommendedName>
</protein>
<evidence type="ECO:0000313" key="2">
    <source>
        <dbReference type="Proteomes" id="UP000566819"/>
    </source>
</evidence>
<proteinExistence type="predicted"/>
<dbReference type="PANTHER" id="PTHR36091">
    <property type="entry name" value="ALTERED INHERITANCE OF MITOCHONDRIA PROTEIN 9, MITOCHONDRIAL"/>
    <property type="match status" value="1"/>
</dbReference>
<evidence type="ECO:0000313" key="1">
    <source>
        <dbReference type="EMBL" id="KAF4620166.1"/>
    </source>
</evidence>
<dbReference type="SUPFAM" id="SSF56112">
    <property type="entry name" value="Protein kinase-like (PK-like)"/>
    <property type="match status" value="1"/>
</dbReference>
<dbReference type="PANTHER" id="PTHR36091:SF2">
    <property type="entry name" value="AMINOGLYCOSIDE PHOSPHOTRANSFERASE DOMAIN-CONTAINING PROTEIN"/>
    <property type="match status" value="1"/>
</dbReference>
<dbReference type="AlphaFoldDB" id="A0A8H4R0T5"/>
<sequence>MDDSPNLFQYTSGRWLYNESQQLKERYLYFNVAELKKAAAAAVGKDASKVHRFQKLAEGGFNRAFELSIDGCSVIARLPYPSTYPKHFSVASEVATMELVRSHGVPVPKVLGYSSTSDNAVGAEYIIMEKAVGRDLGDIWYELSEKERIKVVVQVARLDRGNFRRGECWGILY</sequence>
<dbReference type="Gene3D" id="3.30.200.20">
    <property type="entry name" value="Phosphorylase Kinase, domain 1"/>
    <property type="match status" value="1"/>
</dbReference>
<dbReference type="OrthoDB" id="2831558at2759"/>
<accession>A0A8H4R0T5</accession>
<evidence type="ECO:0008006" key="3">
    <source>
        <dbReference type="Google" id="ProtNLM"/>
    </source>
</evidence>
<name>A0A8H4R0T5_9HELO</name>